<dbReference type="SMART" id="SM00332">
    <property type="entry name" value="PP2Cc"/>
    <property type="match status" value="1"/>
</dbReference>
<organism evidence="2">
    <name type="scientific">marine sediment metagenome</name>
    <dbReference type="NCBI Taxonomy" id="412755"/>
    <lineage>
        <taxon>unclassified sequences</taxon>
        <taxon>metagenomes</taxon>
        <taxon>ecological metagenomes</taxon>
    </lineage>
</organism>
<accession>X1CZQ6</accession>
<gene>
    <name evidence="2" type="ORF">S01H4_43374</name>
</gene>
<dbReference type="Pfam" id="PF13672">
    <property type="entry name" value="PP2C_2"/>
    <property type="match status" value="1"/>
</dbReference>
<dbReference type="InterPro" id="IPR036457">
    <property type="entry name" value="PPM-type-like_dom_sf"/>
</dbReference>
<dbReference type="AlphaFoldDB" id="X1CZQ6"/>
<dbReference type="InterPro" id="IPR001932">
    <property type="entry name" value="PPM-type_phosphatase-like_dom"/>
</dbReference>
<feature type="domain" description="PPM-type phosphatase" evidence="1">
    <location>
        <begin position="1"/>
        <end position="206"/>
    </location>
</feature>
<sequence>GHEHGELASENAVRVMASKIIQKLPAFISNNDLAISLGSIQEMMKESTLDAHNEVLKNVPGGGTTLTAVLVLGDQITISHIGDSRAYAITSEGKMKMLTHDHSLVMRLIELGSITAEEAAVHPQRNVLYRALGQADSIELDIITYTLPVSSYLLICSDGLWGVVGDDKISEIITTSPSPNIACQRMIEAANTAGGPDNITALLIQMPDNVPATKVVFDQENQKEISHKIENTTINGTHKRIVQNSFSVTDNFRDKGNKP</sequence>
<name>X1CZQ6_9ZZZZ</name>
<feature type="non-terminal residue" evidence="2">
    <location>
        <position position="1"/>
    </location>
</feature>
<dbReference type="CDD" id="cd00143">
    <property type="entry name" value="PP2Cc"/>
    <property type="match status" value="1"/>
</dbReference>
<dbReference type="PANTHER" id="PTHR47992">
    <property type="entry name" value="PROTEIN PHOSPHATASE"/>
    <property type="match status" value="1"/>
</dbReference>
<reference evidence="2" key="1">
    <citation type="journal article" date="2014" name="Front. Microbiol.">
        <title>High frequency of phylogenetically diverse reductive dehalogenase-homologous genes in deep subseafloor sedimentary metagenomes.</title>
        <authorList>
            <person name="Kawai M."/>
            <person name="Futagami T."/>
            <person name="Toyoda A."/>
            <person name="Takaki Y."/>
            <person name="Nishi S."/>
            <person name="Hori S."/>
            <person name="Arai W."/>
            <person name="Tsubouchi T."/>
            <person name="Morono Y."/>
            <person name="Uchiyama I."/>
            <person name="Ito T."/>
            <person name="Fujiyama A."/>
            <person name="Inagaki F."/>
            <person name="Takami H."/>
        </authorList>
    </citation>
    <scope>NUCLEOTIDE SEQUENCE</scope>
    <source>
        <strain evidence="2">Expedition CK06-06</strain>
    </source>
</reference>
<evidence type="ECO:0000313" key="2">
    <source>
        <dbReference type="EMBL" id="GAG98372.1"/>
    </source>
</evidence>
<dbReference type="InterPro" id="IPR015655">
    <property type="entry name" value="PP2C"/>
</dbReference>
<dbReference type="PROSITE" id="PS51746">
    <property type="entry name" value="PPM_2"/>
    <property type="match status" value="1"/>
</dbReference>
<dbReference type="GO" id="GO:0004722">
    <property type="term" value="F:protein serine/threonine phosphatase activity"/>
    <property type="evidence" value="ECO:0007669"/>
    <property type="project" value="InterPro"/>
</dbReference>
<dbReference type="SMART" id="SM00331">
    <property type="entry name" value="PP2C_SIG"/>
    <property type="match status" value="1"/>
</dbReference>
<proteinExistence type="predicted"/>
<evidence type="ECO:0000259" key="1">
    <source>
        <dbReference type="PROSITE" id="PS51746"/>
    </source>
</evidence>
<protein>
    <recommendedName>
        <fullName evidence="1">PPM-type phosphatase domain-containing protein</fullName>
    </recommendedName>
</protein>
<dbReference type="EMBL" id="BART01023920">
    <property type="protein sequence ID" value="GAG98372.1"/>
    <property type="molecule type" value="Genomic_DNA"/>
</dbReference>
<dbReference type="Gene3D" id="3.60.40.10">
    <property type="entry name" value="PPM-type phosphatase domain"/>
    <property type="match status" value="1"/>
</dbReference>
<comment type="caution">
    <text evidence="2">The sequence shown here is derived from an EMBL/GenBank/DDBJ whole genome shotgun (WGS) entry which is preliminary data.</text>
</comment>
<dbReference type="SUPFAM" id="SSF81606">
    <property type="entry name" value="PP2C-like"/>
    <property type="match status" value="1"/>
</dbReference>